<dbReference type="InterPro" id="IPR031348">
    <property type="entry name" value="PigL_N"/>
</dbReference>
<organism evidence="4 5">
    <name type="scientific">Podospora aff. communis PSN243</name>
    <dbReference type="NCBI Taxonomy" id="3040156"/>
    <lineage>
        <taxon>Eukaryota</taxon>
        <taxon>Fungi</taxon>
        <taxon>Dikarya</taxon>
        <taxon>Ascomycota</taxon>
        <taxon>Pezizomycotina</taxon>
        <taxon>Sordariomycetes</taxon>
        <taxon>Sordariomycetidae</taxon>
        <taxon>Sordariales</taxon>
        <taxon>Podosporaceae</taxon>
        <taxon>Podospora</taxon>
    </lineage>
</organism>
<keyword evidence="2" id="KW-0732">Signal</keyword>
<dbReference type="Proteomes" id="UP001321760">
    <property type="component" value="Unassembled WGS sequence"/>
</dbReference>
<dbReference type="AlphaFoldDB" id="A0AAV9GIP9"/>
<accession>A0AAV9GIP9</accession>
<feature type="compositionally biased region" description="Basic and acidic residues" evidence="1">
    <location>
        <begin position="288"/>
        <end position="302"/>
    </location>
</feature>
<evidence type="ECO:0000256" key="2">
    <source>
        <dbReference type="SAM" id="SignalP"/>
    </source>
</evidence>
<feature type="domain" description="Azaphilone pigments biosynthesis cluster protein L N-terminal" evidence="3">
    <location>
        <begin position="3"/>
        <end position="150"/>
    </location>
</feature>
<feature type="compositionally biased region" description="Acidic residues" evidence="1">
    <location>
        <begin position="202"/>
        <end position="219"/>
    </location>
</feature>
<comment type="caution">
    <text evidence="4">The sequence shown here is derived from an EMBL/GenBank/DDBJ whole genome shotgun (WGS) entry which is preliminary data.</text>
</comment>
<sequence>MADPISIISLVAVILKYVAQTADFVENIRRAPSTVETLSEDLRNIERLLRRLDDILRGFDRVTRRTAGESIRDQLEACEKVTKKADALLKPFVKTDGKPGMTVWRRFTFTFKETDIEFLQRDLSASKQNLIIGIQYITLIAAQTHATAAQQRDEKQTQRIKRIQRHIGAPSSSADSEDIATRFGDQVDDKVRDWLGDTTTITEEDETVEGTKEGEEEDQEIPKRPETPLEAYTMPGAFPTTNEPMPSSPPPPPPPPPLPPPRAPLPVKTSPSQSDANNSRAPVRPRARSAETNRWKLVRTAEDMMADESEQPGSDWTRELPSSPPEPAKYYRELPRGWETVKLVRKIDSAMAFRVHDLSQRLEPKKRLWWA</sequence>
<feature type="signal peptide" evidence="2">
    <location>
        <begin position="1"/>
        <end position="21"/>
    </location>
</feature>
<proteinExistence type="predicted"/>
<reference evidence="4" key="1">
    <citation type="journal article" date="2023" name="Mol. Phylogenet. Evol.">
        <title>Genome-scale phylogeny and comparative genomics of the fungal order Sordariales.</title>
        <authorList>
            <person name="Hensen N."/>
            <person name="Bonometti L."/>
            <person name="Westerberg I."/>
            <person name="Brannstrom I.O."/>
            <person name="Guillou S."/>
            <person name="Cros-Aarteil S."/>
            <person name="Calhoun S."/>
            <person name="Haridas S."/>
            <person name="Kuo A."/>
            <person name="Mondo S."/>
            <person name="Pangilinan J."/>
            <person name="Riley R."/>
            <person name="LaButti K."/>
            <person name="Andreopoulos B."/>
            <person name="Lipzen A."/>
            <person name="Chen C."/>
            <person name="Yan M."/>
            <person name="Daum C."/>
            <person name="Ng V."/>
            <person name="Clum A."/>
            <person name="Steindorff A."/>
            <person name="Ohm R.A."/>
            <person name="Martin F."/>
            <person name="Silar P."/>
            <person name="Natvig D.O."/>
            <person name="Lalanne C."/>
            <person name="Gautier V."/>
            <person name="Ament-Velasquez S.L."/>
            <person name="Kruys A."/>
            <person name="Hutchinson M.I."/>
            <person name="Powell A.J."/>
            <person name="Barry K."/>
            <person name="Miller A.N."/>
            <person name="Grigoriev I.V."/>
            <person name="Debuchy R."/>
            <person name="Gladieux P."/>
            <person name="Hiltunen Thoren M."/>
            <person name="Johannesson H."/>
        </authorList>
    </citation>
    <scope>NUCLEOTIDE SEQUENCE</scope>
    <source>
        <strain evidence="4">PSN243</strain>
    </source>
</reference>
<feature type="compositionally biased region" description="Pro residues" evidence="1">
    <location>
        <begin position="246"/>
        <end position="264"/>
    </location>
</feature>
<evidence type="ECO:0000313" key="4">
    <source>
        <dbReference type="EMBL" id="KAK4447223.1"/>
    </source>
</evidence>
<feature type="chain" id="PRO_5043810113" description="Azaphilone pigments biosynthesis cluster protein L N-terminal domain-containing protein" evidence="2">
    <location>
        <begin position="22"/>
        <end position="371"/>
    </location>
</feature>
<gene>
    <name evidence="4" type="ORF">QBC34DRAFT_427514</name>
</gene>
<dbReference type="EMBL" id="MU865951">
    <property type="protein sequence ID" value="KAK4447223.1"/>
    <property type="molecule type" value="Genomic_DNA"/>
</dbReference>
<name>A0AAV9GIP9_9PEZI</name>
<keyword evidence="5" id="KW-1185">Reference proteome</keyword>
<protein>
    <recommendedName>
        <fullName evidence="3">Azaphilone pigments biosynthesis cluster protein L N-terminal domain-containing protein</fullName>
    </recommendedName>
</protein>
<dbReference type="Pfam" id="PF17111">
    <property type="entry name" value="PigL_N"/>
    <property type="match status" value="1"/>
</dbReference>
<feature type="region of interest" description="Disordered" evidence="1">
    <location>
        <begin position="196"/>
        <end position="330"/>
    </location>
</feature>
<evidence type="ECO:0000259" key="3">
    <source>
        <dbReference type="Pfam" id="PF17111"/>
    </source>
</evidence>
<reference evidence="4" key="2">
    <citation type="submission" date="2023-05" db="EMBL/GenBank/DDBJ databases">
        <authorList>
            <consortium name="Lawrence Berkeley National Laboratory"/>
            <person name="Steindorff A."/>
            <person name="Hensen N."/>
            <person name="Bonometti L."/>
            <person name="Westerberg I."/>
            <person name="Brannstrom I.O."/>
            <person name="Guillou S."/>
            <person name="Cros-Aarteil S."/>
            <person name="Calhoun S."/>
            <person name="Haridas S."/>
            <person name="Kuo A."/>
            <person name="Mondo S."/>
            <person name="Pangilinan J."/>
            <person name="Riley R."/>
            <person name="Labutti K."/>
            <person name="Andreopoulos B."/>
            <person name="Lipzen A."/>
            <person name="Chen C."/>
            <person name="Yanf M."/>
            <person name="Daum C."/>
            <person name="Ng V."/>
            <person name="Clum A."/>
            <person name="Ohm R."/>
            <person name="Martin F."/>
            <person name="Silar P."/>
            <person name="Natvig D."/>
            <person name="Lalanne C."/>
            <person name="Gautier V."/>
            <person name="Ament-Velasquez S.L."/>
            <person name="Kruys A."/>
            <person name="Hutchinson M.I."/>
            <person name="Powell A.J."/>
            <person name="Barry K."/>
            <person name="Miller A.N."/>
            <person name="Grigoriev I.V."/>
            <person name="Debuchy R."/>
            <person name="Gladieux P."/>
            <person name="Thoren M.H."/>
            <person name="Johannesson H."/>
        </authorList>
    </citation>
    <scope>NUCLEOTIDE SEQUENCE</scope>
    <source>
        <strain evidence="4">PSN243</strain>
    </source>
</reference>
<feature type="region of interest" description="Disordered" evidence="1">
    <location>
        <begin position="150"/>
        <end position="182"/>
    </location>
</feature>
<evidence type="ECO:0000256" key="1">
    <source>
        <dbReference type="SAM" id="MobiDB-lite"/>
    </source>
</evidence>
<evidence type="ECO:0000313" key="5">
    <source>
        <dbReference type="Proteomes" id="UP001321760"/>
    </source>
</evidence>